<name>A0A163MW06_ABSGL</name>
<feature type="transmembrane region" description="Helical" evidence="7">
    <location>
        <begin position="117"/>
        <end position="139"/>
    </location>
</feature>
<dbReference type="InterPro" id="IPR001248">
    <property type="entry name" value="Pur-cyt_permease"/>
</dbReference>
<evidence type="ECO:0000313" key="8">
    <source>
        <dbReference type="EMBL" id="SAM09331.1"/>
    </source>
</evidence>
<dbReference type="STRING" id="4829.A0A163MW06"/>
<evidence type="ECO:0000256" key="3">
    <source>
        <dbReference type="ARBA" id="ARBA00022692"/>
    </source>
</evidence>
<evidence type="ECO:0000256" key="4">
    <source>
        <dbReference type="ARBA" id="ARBA00022989"/>
    </source>
</evidence>
<feature type="transmembrane region" description="Helical" evidence="7">
    <location>
        <begin position="327"/>
        <end position="346"/>
    </location>
</feature>
<comment type="similarity">
    <text evidence="2">Belongs to the purine-cytosine permease (2.A.39) family.</text>
</comment>
<organism evidence="8">
    <name type="scientific">Absidia glauca</name>
    <name type="common">Pin mould</name>
    <dbReference type="NCBI Taxonomy" id="4829"/>
    <lineage>
        <taxon>Eukaryota</taxon>
        <taxon>Fungi</taxon>
        <taxon>Fungi incertae sedis</taxon>
        <taxon>Mucoromycota</taxon>
        <taxon>Mucoromycotina</taxon>
        <taxon>Mucoromycetes</taxon>
        <taxon>Mucorales</taxon>
        <taxon>Cunninghamellaceae</taxon>
        <taxon>Absidia</taxon>
    </lineage>
</organism>
<feature type="region of interest" description="Disordered" evidence="6">
    <location>
        <begin position="517"/>
        <end position="550"/>
    </location>
</feature>
<dbReference type="NCBIfam" id="TIGR00800">
    <property type="entry name" value="ncs1"/>
    <property type="match status" value="1"/>
</dbReference>
<dbReference type="PANTHER" id="PTHR30618">
    <property type="entry name" value="NCS1 FAMILY PURINE/PYRIMIDINE TRANSPORTER"/>
    <property type="match status" value="1"/>
</dbReference>
<feature type="transmembrane region" description="Helical" evidence="7">
    <location>
        <begin position="283"/>
        <end position="307"/>
    </location>
</feature>
<dbReference type="FunFam" id="1.10.4160.10:FF:000001">
    <property type="entry name" value="Uracil permease, putative"/>
    <property type="match status" value="1"/>
</dbReference>
<dbReference type="OrthoDB" id="2018619at2759"/>
<feature type="transmembrane region" description="Helical" evidence="7">
    <location>
        <begin position="175"/>
        <end position="195"/>
    </location>
</feature>
<dbReference type="EMBL" id="LT555008">
    <property type="protein sequence ID" value="SAM09331.1"/>
    <property type="molecule type" value="Genomic_DNA"/>
</dbReference>
<keyword evidence="4 7" id="KW-1133">Transmembrane helix</keyword>
<feature type="transmembrane region" description="Helical" evidence="7">
    <location>
        <begin position="367"/>
        <end position="385"/>
    </location>
</feature>
<feature type="transmembrane region" description="Helical" evidence="7">
    <location>
        <begin position="391"/>
        <end position="411"/>
    </location>
</feature>
<evidence type="ECO:0000256" key="7">
    <source>
        <dbReference type="SAM" id="Phobius"/>
    </source>
</evidence>
<dbReference type="GO" id="GO:0005886">
    <property type="term" value="C:plasma membrane"/>
    <property type="evidence" value="ECO:0007669"/>
    <property type="project" value="TreeGrafter"/>
</dbReference>
<dbReference type="CDD" id="cd11482">
    <property type="entry name" value="SLC-NCS1sbd_NRT1-like"/>
    <property type="match status" value="1"/>
</dbReference>
<evidence type="ECO:0000256" key="1">
    <source>
        <dbReference type="ARBA" id="ARBA00004141"/>
    </source>
</evidence>
<comment type="subcellular location">
    <subcellularLocation>
        <location evidence="1">Membrane</location>
        <topology evidence="1">Multi-pass membrane protein</topology>
    </subcellularLocation>
</comment>
<feature type="transmembrane region" description="Helical" evidence="7">
    <location>
        <begin position="444"/>
        <end position="464"/>
    </location>
</feature>
<dbReference type="InParanoid" id="A0A163MW06"/>
<dbReference type="FunCoup" id="A0A163MW06">
    <property type="interactions" value="499"/>
</dbReference>
<accession>A0A163MW06</accession>
<dbReference type="Proteomes" id="UP000078561">
    <property type="component" value="Unassembled WGS sequence"/>
</dbReference>
<proteinExistence type="inferred from homology"/>
<dbReference type="PANTHER" id="PTHR30618:SF4">
    <property type="entry name" value="ALLANTOIN PERMEASE"/>
    <property type="match status" value="1"/>
</dbReference>
<reference evidence="8" key="1">
    <citation type="submission" date="2016-04" db="EMBL/GenBank/DDBJ databases">
        <authorList>
            <person name="Evans L.H."/>
            <person name="Alamgir A."/>
            <person name="Owens N."/>
            <person name="Weber N.D."/>
            <person name="Virtaneva K."/>
            <person name="Barbian K."/>
            <person name="Babar A."/>
            <person name="Rosenke K."/>
        </authorList>
    </citation>
    <scope>NUCLEOTIDE SEQUENCE [LARGE SCALE GENOMIC DNA]</scope>
    <source>
        <strain evidence="8">CBS 101.48</strain>
    </source>
</reference>
<sequence length="550" mass="60475">MTIINKERLKSLLKKLEVPQDNDVSTQSNWINRDLAPIPPERRTWGAWNYVAFWISDCLNVNTFMIGGSFIALGCSWWQALVVVAIGYGLSAVVLVVNGRVGAMYHIGFSVFTRASFGMYGALIPILNRILLGVIWYGVQAWIGGQCVYQMLRAIAPSIDTLPNSLPAGAGTETKNFLCFFLFSLLSCVAIWFPVEKIRHLFTAKSILVPIAAIALFVWAVVNVHGLGPMTHQPSTFKSSEDMAWGIIASIISCFGNMAALIVNQPDFARYSVKPRDIIYSQLITLPLGFFFTSFIGIVVTSASQTLYGEALWNPIDLLGKMDNRPAVFFLAFAFAFATLGTNLAANSIPVGADLAAVFPKYINMRRGGYVAAAIGFCITPWNLLSGAQTFLNFLTGYTVFLSPITGVLIADYYVVKKGHYAVEDLYDPAGIYWYKYGINWRAYAAYIGGIVPNLPGFVGAMGHPSPPGADKIFNLAWPIGFALGALIYLACNFFFPCTWIIAEREKEIVMDPSAYDKEKTEQLPPSISSVSSPNRRQARSIYSENGSIV</sequence>
<protein>
    <submittedName>
        <fullName evidence="8">Uncharacterized protein</fullName>
    </submittedName>
</protein>
<feature type="transmembrane region" description="Helical" evidence="7">
    <location>
        <begin position="476"/>
        <end position="503"/>
    </location>
</feature>
<evidence type="ECO:0000256" key="5">
    <source>
        <dbReference type="ARBA" id="ARBA00023136"/>
    </source>
</evidence>
<dbReference type="GO" id="GO:0015205">
    <property type="term" value="F:nucleobase transmembrane transporter activity"/>
    <property type="evidence" value="ECO:0007669"/>
    <property type="project" value="TreeGrafter"/>
</dbReference>
<dbReference type="AlphaFoldDB" id="A0A163MW06"/>
<dbReference type="InterPro" id="IPR045225">
    <property type="entry name" value="Uracil/uridine/allantoin_perm"/>
</dbReference>
<evidence type="ECO:0000256" key="2">
    <source>
        <dbReference type="ARBA" id="ARBA00008974"/>
    </source>
</evidence>
<feature type="transmembrane region" description="Helical" evidence="7">
    <location>
        <begin position="244"/>
        <end position="263"/>
    </location>
</feature>
<gene>
    <name evidence="8" type="primary">ABSGL_15007.1 scaffold 15162</name>
</gene>
<feature type="compositionally biased region" description="Polar residues" evidence="6">
    <location>
        <begin position="524"/>
        <end position="550"/>
    </location>
</feature>
<feature type="transmembrane region" description="Helical" evidence="7">
    <location>
        <begin position="77"/>
        <end position="97"/>
    </location>
</feature>
<dbReference type="InterPro" id="IPR012681">
    <property type="entry name" value="NCS1"/>
</dbReference>
<evidence type="ECO:0000256" key="6">
    <source>
        <dbReference type="SAM" id="MobiDB-lite"/>
    </source>
</evidence>
<dbReference type="OMA" id="WGSFWPI"/>
<keyword evidence="3 7" id="KW-0812">Transmembrane</keyword>
<keyword evidence="5 7" id="KW-0472">Membrane</keyword>
<dbReference type="Gene3D" id="1.10.4160.10">
    <property type="entry name" value="Hydantoin permease"/>
    <property type="match status" value="1"/>
</dbReference>
<evidence type="ECO:0000313" key="9">
    <source>
        <dbReference type="Proteomes" id="UP000078561"/>
    </source>
</evidence>
<feature type="transmembrane region" description="Helical" evidence="7">
    <location>
        <begin position="51"/>
        <end position="71"/>
    </location>
</feature>
<dbReference type="Pfam" id="PF02133">
    <property type="entry name" value="Transp_cyt_pur"/>
    <property type="match status" value="1"/>
</dbReference>
<feature type="transmembrane region" description="Helical" evidence="7">
    <location>
        <begin position="207"/>
        <end position="224"/>
    </location>
</feature>
<keyword evidence="9" id="KW-1185">Reference proteome</keyword>